<dbReference type="Proteomes" id="UP001271780">
    <property type="component" value="Unassembled WGS sequence"/>
</dbReference>
<dbReference type="SUPFAM" id="SSF88697">
    <property type="entry name" value="PUA domain-like"/>
    <property type="match status" value="1"/>
</dbReference>
<name>A0ABU4XPH5_9HYPH</name>
<dbReference type="EMBL" id="JAVIIZ010000022">
    <property type="protein sequence ID" value="MDX8475715.1"/>
    <property type="molecule type" value="Genomic_DNA"/>
</dbReference>
<organism evidence="2 3">
    <name type="scientific">Mesorhizobium dulcispinae</name>
    <dbReference type="NCBI Taxonomy" id="3072316"/>
    <lineage>
        <taxon>Bacteria</taxon>
        <taxon>Pseudomonadati</taxon>
        <taxon>Pseudomonadota</taxon>
        <taxon>Alphaproteobacteria</taxon>
        <taxon>Hyphomicrobiales</taxon>
        <taxon>Phyllobacteriaceae</taxon>
        <taxon>Mesorhizobium</taxon>
    </lineage>
</organism>
<evidence type="ECO:0000259" key="1">
    <source>
        <dbReference type="Pfam" id="PF04266"/>
    </source>
</evidence>
<dbReference type="Gene3D" id="2.30.130.30">
    <property type="entry name" value="Hypothetical protein"/>
    <property type="match status" value="1"/>
</dbReference>
<dbReference type="Pfam" id="PF04266">
    <property type="entry name" value="ASCH"/>
    <property type="match status" value="1"/>
</dbReference>
<proteinExistence type="predicted"/>
<feature type="domain" description="ASCH" evidence="1">
    <location>
        <begin position="6"/>
        <end position="66"/>
    </location>
</feature>
<sequence length="138" mass="15702">MRTIVLSIQPKWATLIRSGEKTIELRRRFPRYLAGSAAYLYESSPNCRLTAVVQMGAIHELPVKELWLVHGEASCVDERHFATYFRDRDAGVGIEIIRHLPLVNDWDLGRLRQEFSFTAPQSWAYASARLVNAIGACL</sequence>
<evidence type="ECO:0000313" key="2">
    <source>
        <dbReference type="EMBL" id="MDX8475715.1"/>
    </source>
</evidence>
<dbReference type="InterPro" id="IPR007374">
    <property type="entry name" value="ASCH_domain"/>
</dbReference>
<keyword evidence="3" id="KW-1185">Reference proteome</keyword>
<reference evidence="2 3" key="1">
    <citation type="submission" date="2023-08" db="EMBL/GenBank/DDBJ databases">
        <title>Implementing the SeqCode for naming new Mesorhizobium species isolated from Vachellia karroo root nodules.</title>
        <authorList>
            <person name="Van Lill M."/>
        </authorList>
    </citation>
    <scope>NUCLEOTIDE SEQUENCE [LARGE SCALE GENOMIC DNA]</scope>
    <source>
        <strain evidence="2 3">VK23A</strain>
    </source>
</reference>
<comment type="caution">
    <text evidence="2">The sequence shown here is derived from an EMBL/GenBank/DDBJ whole genome shotgun (WGS) entry which is preliminary data.</text>
</comment>
<gene>
    <name evidence="2" type="ORF">RFM27_26885</name>
</gene>
<protein>
    <submittedName>
        <fullName evidence="2">ASCH domain-containing protein</fullName>
    </submittedName>
</protein>
<accession>A0ABU4XPH5</accession>
<dbReference type="RefSeq" id="WP_320253261.1">
    <property type="nucleotide sequence ID" value="NZ_JAVIIX010000021.1"/>
</dbReference>
<evidence type="ECO:0000313" key="3">
    <source>
        <dbReference type="Proteomes" id="UP001271780"/>
    </source>
</evidence>
<dbReference type="InterPro" id="IPR015947">
    <property type="entry name" value="PUA-like_sf"/>
</dbReference>